<dbReference type="InterPro" id="IPR019533">
    <property type="entry name" value="Peptidase_S26"/>
</dbReference>
<organism evidence="4 5">
    <name type="scientific">Candidatus Magasanikbacteria bacterium RIFCSPHIGHO2_02_FULL_45_10</name>
    <dbReference type="NCBI Taxonomy" id="1798679"/>
    <lineage>
        <taxon>Bacteria</taxon>
        <taxon>Candidatus Magasanikiibacteriota</taxon>
    </lineage>
</organism>
<dbReference type="GO" id="GO:0006465">
    <property type="term" value="P:signal peptide processing"/>
    <property type="evidence" value="ECO:0007669"/>
    <property type="project" value="InterPro"/>
</dbReference>
<evidence type="ECO:0000259" key="3">
    <source>
        <dbReference type="Pfam" id="PF10502"/>
    </source>
</evidence>
<evidence type="ECO:0000256" key="1">
    <source>
        <dbReference type="ARBA" id="ARBA00009370"/>
    </source>
</evidence>
<keyword evidence="2" id="KW-0645">Protease</keyword>
<dbReference type="NCBIfam" id="TIGR02227">
    <property type="entry name" value="sigpep_I_bact"/>
    <property type="match status" value="1"/>
</dbReference>
<proteinExistence type="inferred from homology"/>
<feature type="domain" description="Peptidase S26" evidence="3">
    <location>
        <begin position="6"/>
        <end position="105"/>
    </location>
</feature>
<dbReference type="PANTHER" id="PTHR43390">
    <property type="entry name" value="SIGNAL PEPTIDASE I"/>
    <property type="match status" value="1"/>
</dbReference>
<dbReference type="CDD" id="cd06530">
    <property type="entry name" value="S26_SPase_I"/>
    <property type="match status" value="1"/>
</dbReference>
<dbReference type="PRINTS" id="PR00727">
    <property type="entry name" value="LEADERPTASE"/>
</dbReference>
<comment type="caution">
    <text evidence="4">The sequence shown here is derived from an EMBL/GenBank/DDBJ whole genome shotgun (WGS) entry which is preliminary data.</text>
</comment>
<dbReference type="Proteomes" id="UP000176413">
    <property type="component" value="Unassembled WGS sequence"/>
</dbReference>
<feature type="transmembrane region" description="Helical" evidence="2">
    <location>
        <begin position="7"/>
        <end position="29"/>
    </location>
</feature>
<dbReference type="Gene3D" id="2.10.109.10">
    <property type="entry name" value="Umud Fragment, subunit A"/>
    <property type="match status" value="1"/>
</dbReference>
<accession>A0A1F6MC08</accession>
<dbReference type="AlphaFoldDB" id="A0A1F6MC08"/>
<comment type="subcellular location">
    <subcellularLocation>
        <location evidence="2">Membrane</location>
        <topology evidence="2">Single-pass type II membrane protein</topology>
    </subcellularLocation>
</comment>
<reference evidence="4 5" key="1">
    <citation type="journal article" date="2016" name="Nat. Commun.">
        <title>Thousands of microbial genomes shed light on interconnected biogeochemical processes in an aquifer system.</title>
        <authorList>
            <person name="Anantharaman K."/>
            <person name="Brown C.T."/>
            <person name="Hug L.A."/>
            <person name="Sharon I."/>
            <person name="Castelle C.J."/>
            <person name="Probst A.J."/>
            <person name="Thomas B.C."/>
            <person name="Singh A."/>
            <person name="Wilkins M.J."/>
            <person name="Karaoz U."/>
            <person name="Brodie E.L."/>
            <person name="Williams K.H."/>
            <person name="Hubbard S.S."/>
            <person name="Banfield J.F."/>
        </authorList>
    </citation>
    <scope>NUCLEOTIDE SEQUENCE [LARGE SCALE GENOMIC DNA]</scope>
</reference>
<dbReference type="EMBL" id="MFQA01000012">
    <property type="protein sequence ID" value="OGH69197.1"/>
    <property type="molecule type" value="Genomic_DNA"/>
</dbReference>
<keyword evidence="2" id="KW-0472">Membrane</keyword>
<dbReference type="Pfam" id="PF10502">
    <property type="entry name" value="Peptidase_S26"/>
    <property type="match status" value="1"/>
</dbReference>
<protein>
    <recommendedName>
        <fullName evidence="2">Signal peptidase I</fullName>
        <ecNumber evidence="2">3.4.21.89</ecNumber>
    </recommendedName>
</protein>
<dbReference type="InterPro" id="IPR000223">
    <property type="entry name" value="Pept_S26A_signal_pept_1"/>
</dbReference>
<evidence type="ECO:0000313" key="5">
    <source>
        <dbReference type="Proteomes" id="UP000176413"/>
    </source>
</evidence>
<dbReference type="EC" id="3.4.21.89" evidence="2"/>
<dbReference type="GO" id="GO:0004252">
    <property type="term" value="F:serine-type endopeptidase activity"/>
    <property type="evidence" value="ECO:0007669"/>
    <property type="project" value="InterPro"/>
</dbReference>
<dbReference type="InterPro" id="IPR036286">
    <property type="entry name" value="LexA/Signal_pep-like_sf"/>
</dbReference>
<evidence type="ECO:0000313" key="4">
    <source>
        <dbReference type="EMBL" id="OGH69197.1"/>
    </source>
</evidence>
<dbReference type="GO" id="GO:0009003">
    <property type="term" value="F:signal peptidase activity"/>
    <property type="evidence" value="ECO:0007669"/>
    <property type="project" value="UniProtKB-EC"/>
</dbReference>
<name>A0A1F6MC08_9BACT</name>
<sequence>MKKGFKIIGYIIGVLIIIRLGYPLLFPVYQVTTDSMEPTIHKGAYIMVSKMHYKIFRPKRNDVVMFKPVDGIFSAGPWAHRIIGISGDVISIQNGVVTVNGTKTFFPEVIHENLEATVKKGYVFQKGDNGKIIVGELLEDKIIGKVIYNFSK</sequence>
<keyword evidence="2" id="KW-1133">Transmembrane helix</keyword>
<dbReference type="GO" id="GO:0016020">
    <property type="term" value="C:membrane"/>
    <property type="evidence" value="ECO:0007669"/>
    <property type="project" value="UniProtKB-SubCell"/>
</dbReference>
<comment type="catalytic activity">
    <reaction evidence="2">
        <text>Cleavage of hydrophobic, N-terminal signal or leader sequences from secreted and periplasmic proteins.</text>
        <dbReference type="EC" id="3.4.21.89"/>
    </reaction>
</comment>
<dbReference type="PANTHER" id="PTHR43390:SF1">
    <property type="entry name" value="CHLOROPLAST PROCESSING PEPTIDASE"/>
    <property type="match status" value="1"/>
</dbReference>
<comment type="similarity">
    <text evidence="1 2">Belongs to the peptidase S26 family.</text>
</comment>
<evidence type="ECO:0000256" key="2">
    <source>
        <dbReference type="RuleBase" id="RU362042"/>
    </source>
</evidence>
<gene>
    <name evidence="4" type="ORF">A3D53_01880</name>
</gene>
<keyword evidence="2" id="KW-0812">Transmembrane</keyword>
<dbReference type="SUPFAM" id="SSF51306">
    <property type="entry name" value="LexA/Signal peptidase"/>
    <property type="match status" value="1"/>
</dbReference>
<keyword evidence="2" id="KW-0378">Hydrolase</keyword>